<organism evidence="2 3">
    <name type="scientific">Catenovulum maritimum</name>
    <dbReference type="NCBI Taxonomy" id="1513271"/>
    <lineage>
        <taxon>Bacteria</taxon>
        <taxon>Pseudomonadati</taxon>
        <taxon>Pseudomonadota</taxon>
        <taxon>Gammaproteobacteria</taxon>
        <taxon>Alteromonadales</taxon>
        <taxon>Alteromonadaceae</taxon>
        <taxon>Catenovulum</taxon>
    </lineage>
</organism>
<evidence type="ECO:0000313" key="3">
    <source>
        <dbReference type="Proteomes" id="UP000037600"/>
    </source>
</evidence>
<dbReference type="InterPro" id="IPR021344">
    <property type="entry name" value="DUF2970"/>
</dbReference>
<dbReference type="AlphaFoldDB" id="A0A0J8GZE6"/>
<evidence type="ECO:0000256" key="1">
    <source>
        <dbReference type="SAM" id="Phobius"/>
    </source>
</evidence>
<keyword evidence="1" id="KW-0472">Membrane</keyword>
<reference evidence="2 3" key="1">
    <citation type="submission" date="2015-04" db="EMBL/GenBank/DDBJ databases">
        <title>Draft Genome Sequence of the Novel Agar-Digesting Marine Bacterium Q1.</title>
        <authorList>
            <person name="Li Y."/>
            <person name="Li D."/>
            <person name="Chen G."/>
            <person name="Du Z."/>
        </authorList>
    </citation>
    <scope>NUCLEOTIDE SEQUENCE [LARGE SCALE GENOMIC DNA]</scope>
    <source>
        <strain evidence="2 3">Q1</strain>
    </source>
</reference>
<gene>
    <name evidence="2" type="ORF">XM47_05655</name>
</gene>
<comment type="caution">
    <text evidence="2">The sequence shown here is derived from an EMBL/GenBank/DDBJ whole genome shotgun (WGS) entry which is preliminary data.</text>
</comment>
<sequence length="63" mass="6913">MGVRLKYIDYFKSALLALLGIQSDKNRVKDFNQNKIAGFIAAGIILTLVFVTSLILLVSLITA</sequence>
<evidence type="ECO:0008006" key="4">
    <source>
        <dbReference type="Google" id="ProtNLM"/>
    </source>
</evidence>
<dbReference type="Proteomes" id="UP000037600">
    <property type="component" value="Unassembled WGS sequence"/>
</dbReference>
<keyword evidence="1" id="KW-1133">Transmembrane helix</keyword>
<feature type="transmembrane region" description="Helical" evidence="1">
    <location>
        <begin position="36"/>
        <end position="61"/>
    </location>
</feature>
<evidence type="ECO:0000313" key="2">
    <source>
        <dbReference type="EMBL" id="KMT66098.1"/>
    </source>
</evidence>
<proteinExistence type="predicted"/>
<protein>
    <recommendedName>
        <fullName evidence="4">DUF2970 domain-containing protein</fullName>
    </recommendedName>
</protein>
<dbReference type="EMBL" id="LAZL01000007">
    <property type="protein sequence ID" value="KMT66098.1"/>
    <property type="molecule type" value="Genomic_DNA"/>
</dbReference>
<accession>A0A0J8GZE6</accession>
<name>A0A0J8GZE6_9ALTE</name>
<dbReference type="Pfam" id="PF11174">
    <property type="entry name" value="DUF2970"/>
    <property type="match status" value="1"/>
</dbReference>
<keyword evidence="3" id="KW-1185">Reference proteome</keyword>
<keyword evidence="1" id="KW-0812">Transmembrane</keyword>